<dbReference type="InterPro" id="IPR013087">
    <property type="entry name" value="Znf_C2H2_type"/>
</dbReference>
<dbReference type="EMBL" id="CALNXI010002370">
    <property type="protein sequence ID" value="CAH3186841.1"/>
    <property type="molecule type" value="Genomic_DNA"/>
</dbReference>
<protein>
    <recommendedName>
        <fullName evidence="2">C2H2-type domain-containing protein</fullName>
    </recommendedName>
</protein>
<evidence type="ECO:0000313" key="4">
    <source>
        <dbReference type="Proteomes" id="UP001159427"/>
    </source>
</evidence>
<feature type="region of interest" description="Disordered" evidence="1">
    <location>
        <begin position="1"/>
        <end position="35"/>
    </location>
</feature>
<reference evidence="3 4" key="1">
    <citation type="submission" date="2022-05" db="EMBL/GenBank/DDBJ databases">
        <authorList>
            <consortium name="Genoscope - CEA"/>
            <person name="William W."/>
        </authorList>
    </citation>
    <scope>NUCLEOTIDE SEQUENCE [LARGE SCALE GENOMIC DNA]</scope>
</reference>
<feature type="compositionally biased region" description="Polar residues" evidence="1">
    <location>
        <begin position="78"/>
        <end position="87"/>
    </location>
</feature>
<name>A0ABN8S548_9CNID</name>
<feature type="compositionally biased region" description="Basic and acidic residues" evidence="1">
    <location>
        <begin position="63"/>
        <end position="76"/>
    </location>
</feature>
<evidence type="ECO:0000256" key="1">
    <source>
        <dbReference type="SAM" id="MobiDB-lite"/>
    </source>
</evidence>
<evidence type="ECO:0000259" key="2">
    <source>
        <dbReference type="PROSITE" id="PS00028"/>
    </source>
</evidence>
<sequence length="635" mass="70557">MSHPEPQIHEPSCSTESAEDIVEQPKLLPPATQESEQLSAAPVLYVRFQEDLISEVSFSSAHSDCDSDPSDRHLDALSRTSSGSQESLGAAETSAEWQPTLQIQHRLYYLNNFLRMATEGRVSPVRSQCQCDVLTMSSRTQRYYRKKAEQAIEGVCGASLKKSLAGLESTQTDGVQALATLEDTTRQLKQAGLDSTMADNILMRLKAGRQYLKTDFKIHTASESPCTDHCRVFALSRTEKEYNGQCQHQHTITCDRGEDLKNAVLDLQLALDSGEVHLSPNKREELQHDLSCAAPSIEDWKSHVLRSVHQDAAKSEIVDSLKPSQVLLIMDRAMKFIPTSFREAQRDWFGKKGKAWHLSTRTYIHLFNECNQNWFSVASIIEDSLTTMKRQKSRLNEAFLRSDNAGCYHCAFLLLSLPSLGQRVGVRIARYDFSEAQAGKDICDRRVAALKSHIRRYINEGNDVKTAGDMKAAIDSHGGVKGCYSVVCKVDEMSQNMTKHSLSGVQSLINFVFTESGEMIAWRACNVGPGKVSSSASLARLGAPQGPKNLQVLQAFNSPDILTGVFRASSSTQEQQPAAPQTDPIAVERIQLEEEERVAFDCQEEGCIKVYQSHSSLQCHLEAGKHLLALEREST</sequence>
<keyword evidence="4" id="KW-1185">Reference proteome</keyword>
<evidence type="ECO:0000313" key="3">
    <source>
        <dbReference type="EMBL" id="CAH3186841.1"/>
    </source>
</evidence>
<feature type="region of interest" description="Disordered" evidence="1">
    <location>
        <begin position="60"/>
        <end position="95"/>
    </location>
</feature>
<comment type="caution">
    <text evidence="3">The sequence shown here is derived from an EMBL/GenBank/DDBJ whole genome shotgun (WGS) entry which is preliminary data.</text>
</comment>
<proteinExistence type="predicted"/>
<dbReference type="PANTHER" id="PTHR33845">
    <property type="entry name" value="C2H2-TYPE DOMAIN-CONTAINING PROTEIN"/>
    <property type="match status" value="1"/>
</dbReference>
<feature type="domain" description="C2H2-type" evidence="2">
    <location>
        <begin position="602"/>
        <end position="626"/>
    </location>
</feature>
<gene>
    <name evidence="3" type="ORF">PEVE_00017172</name>
</gene>
<dbReference type="PROSITE" id="PS00028">
    <property type="entry name" value="ZINC_FINGER_C2H2_1"/>
    <property type="match status" value="1"/>
</dbReference>
<accession>A0ABN8S548</accession>
<dbReference type="PANTHER" id="PTHR33845:SF1">
    <property type="entry name" value="C2H2-TYPE DOMAIN-CONTAINING PROTEIN"/>
    <property type="match status" value="1"/>
</dbReference>
<organism evidence="3 4">
    <name type="scientific">Porites evermanni</name>
    <dbReference type="NCBI Taxonomy" id="104178"/>
    <lineage>
        <taxon>Eukaryota</taxon>
        <taxon>Metazoa</taxon>
        <taxon>Cnidaria</taxon>
        <taxon>Anthozoa</taxon>
        <taxon>Hexacorallia</taxon>
        <taxon>Scleractinia</taxon>
        <taxon>Fungiina</taxon>
        <taxon>Poritidae</taxon>
        <taxon>Porites</taxon>
    </lineage>
</organism>
<dbReference type="Proteomes" id="UP001159427">
    <property type="component" value="Unassembled WGS sequence"/>
</dbReference>